<feature type="signal peptide" evidence="1">
    <location>
        <begin position="1"/>
        <end position="22"/>
    </location>
</feature>
<protein>
    <recommendedName>
        <fullName evidence="4">Secreted protein</fullName>
    </recommendedName>
</protein>
<evidence type="ECO:0008006" key="4">
    <source>
        <dbReference type="Google" id="ProtNLM"/>
    </source>
</evidence>
<accession>A0AA40AN39</accession>
<gene>
    <name evidence="2" type="ORF">B0T21DRAFT_57281</name>
</gene>
<evidence type="ECO:0000313" key="3">
    <source>
        <dbReference type="Proteomes" id="UP001172159"/>
    </source>
</evidence>
<reference evidence="2" key="1">
    <citation type="submission" date="2023-06" db="EMBL/GenBank/DDBJ databases">
        <title>Genome-scale phylogeny and comparative genomics of the fungal order Sordariales.</title>
        <authorList>
            <consortium name="Lawrence Berkeley National Laboratory"/>
            <person name="Hensen N."/>
            <person name="Bonometti L."/>
            <person name="Westerberg I."/>
            <person name="Brannstrom I.O."/>
            <person name="Guillou S."/>
            <person name="Cros-Aarteil S."/>
            <person name="Calhoun S."/>
            <person name="Haridas S."/>
            <person name="Kuo A."/>
            <person name="Mondo S."/>
            <person name="Pangilinan J."/>
            <person name="Riley R."/>
            <person name="Labutti K."/>
            <person name="Andreopoulos B."/>
            <person name="Lipzen A."/>
            <person name="Chen C."/>
            <person name="Yanf M."/>
            <person name="Daum C."/>
            <person name="Ng V."/>
            <person name="Clum A."/>
            <person name="Steindorff A."/>
            <person name="Ohm R."/>
            <person name="Martin F."/>
            <person name="Silar P."/>
            <person name="Natvig D."/>
            <person name="Lalanne C."/>
            <person name="Gautier V."/>
            <person name="Ament-Velasquez S.L."/>
            <person name="Kruys A."/>
            <person name="Hutchinson M.I."/>
            <person name="Powell A.J."/>
            <person name="Barry K."/>
            <person name="Miller A.N."/>
            <person name="Grigoriev I.V."/>
            <person name="Debuchy R."/>
            <person name="Gladieux P."/>
            <person name="Thoren M.H."/>
            <person name="Johannesson H."/>
        </authorList>
    </citation>
    <scope>NUCLEOTIDE SEQUENCE</scope>
    <source>
        <strain evidence="2">CBS 540.89</strain>
    </source>
</reference>
<comment type="caution">
    <text evidence="2">The sequence shown here is derived from an EMBL/GenBank/DDBJ whole genome shotgun (WGS) entry which is preliminary data.</text>
</comment>
<dbReference type="EMBL" id="JAUKTV010000013">
    <property type="protein sequence ID" value="KAK0718830.1"/>
    <property type="molecule type" value="Genomic_DNA"/>
</dbReference>
<evidence type="ECO:0000256" key="1">
    <source>
        <dbReference type="SAM" id="SignalP"/>
    </source>
</evidence>
<organism evidence="2 3">
    <name type="scientific">Apiosordaria backusii</name>
    <dbReference type="NCBI Taxonomy" id="314023"/>
    <lineage>
        <taxon>Eukaryota</taxon>
        <taxon>Fungi</taxon>
        <taxon>Dikarya</taxon>
        <taxon>Ascomycota</taxon>
        <taxon>Pezizomycotina</taxon>
        <taxon>Sordariomycetes</taxon>
        <taxon>Sordariomycetidae</taxon>
        <taxon>Sordariales</taxon>
        <taxon>Lasiosphaeriaceae</taxon>
        <taxon>Apiosordaria</taxon>
    </lineage>
</organism>
<evidence type="ECO:0000313" key="2">
    <source>
        <dbReference type="EMBL" id="KAK0718830.1"/>
    </source>
</evidence>
<sequence>MMVPWLTVSLSLLLSICSTSTSKLIPTVIHASASRDKRSRHGTGISSASAPVRSWQPETFWLPLTNEGTTLYAENNRICSPPISCWDSNRCKSSRSRHRIPDELRMPSVRSIPFLLAAEKLLCFESCQRSVSSFSKRQPFLFPEEIIHETPTSQVFPRGDLCHEDTIIAVFRRPKLQAWVSISRDVLH</sequence>
<dbReference type="AlphaFoldDB" id="A0AA40AN39"/>
<feature type="chain" id="PRO_5041402811" description="Secreted protein" evidence="1">
    <location>
        <begin position="23"/>
        <end position="188"/>
    </location>
</feature>
<keyword evidence="1" id="KW-0732">Signal</keyword>
<proteinExistence type="predicted"/>
<name>A0AA40AN39_9PEZI</name>
<dbReference type="Proteomes" id="UP001172159">
    <property type="component" value="Unassembled WGS sequence"/>
</dbReference>
<keyword evidence="3" id="KW-1185">Reference proteome</keyword>